<evidence type="ECO:0000313" key="3">
    <source>
        <dbReference type="Proteomes" id="UP000567179"/>
    </source>
</evidence>
<protein>
    <submittedName>
        <fullName evidence="2">Uncharacterized protein</fullName>
    </submittedName>
</protein>
<proteinExistence type="predicted"/>
<comment type="caution">
    <text evidence="2">The sequence shown here is derived from an EMBL/GenBank/DDBJ whole genome shotgun (WGS) entry which is preliminary data.</text>
</comment>
<reference evidence="2 3" key="1">
    <citation type="journal article" date="2020" name="ISME J.">
        <title>Uncovering the hidden diversity of litter-decomposition mechanisms in mushroom-forming fungi.</title>
        <authorList>
            <person name="Floudas D."/>
            <person name="Bentzer J."/>
            <person name="Ahren D."/>
            <person name="Johansson T."/>
            <person name="Persson P."/>
            <person name="Tunlid A."/>
        </authorList>
    </citation>
    <scope>NUCLEOTIDE SEQUENCE [LARGE SCALE GENOMIC DNA]</scope>
    <source>
        <strain evidence="2 3">CBS 101986</strain>
    </source>
</reference>
<dbReference type="OrthoDB" id="2628807at2759"/>
<name>A0A8H5BUL4_9AGAR</name>
<dbReference type="EMBL" id="JAACJJ010000003">
    <property type="protein sequence ID" value="KAF5328657.1"/>
    <property type="molecule type" value="Genomic_DNA"/>
</dbReference>
<keyword evidence="3" id="KW-1185">Reference proteome</keyword>
<gene>
    <name evidence="2" type="ORF">D9619_011675</name>
</gene>
<organism evidence="2 3">
    <name type="scientific">Psilocybe cf. subviscida</name>
    <dbReference type="NCBI Taxonomy" id="2480587"/>
    <lineage>
        <taxon>Eukaryota</taxon>
        <taxon>Fungi</taxon>
        <taxon>Dikarya</taxon>
        <taxon>Basidiomycota</taxon>
        <taxon>Agaricomycotina</taxon>
        <taxon>Agaricomycetes</taxon>
        <taxon>Agaricomycetidae</taxon>
        <taxon>Agaricales</taxon>
        <taxon>Agaricineae</taxon>
        <taxon>Strophariaceae</taxon>
        <taxon>Psilocybe</taxon>
    </lineage>
</organism>
<sequence>MSWPELDIDCQTSTPSMPSSRQNLKRTSRTKPYDRSSSQRTQRTHPEKPPSKYVEPLRPPLPLGQDTMVDLARECVQKRFPNFVPRNSLDIINLAGLAYEGLTDQASICAYLDIMQQSYVPHLMEKHNCTAEQAARAIGLRQGQKFWVHIMPPWPKYTLRLWVSSADVRIFGMDFILSSTGKPIDLSREFHLYSTANTFGASPSRIGPFEPFALPWAYNALPQADSEFYYLLEEQIVVIREVTTRIGMSFRVPKHPTTARNEYPPILVDFSLDDSYLQMLVEATLFRSQFFKDPPHKPARASNQRLFLRARQPPFPGSRPPAAVKKNLLLGNFCVDWFPQPMGSYEKRPFVQFFEKHLGLESMTLSQCTITPVLFTLNMFTPEKDTTFT</sequence>
<feature type="compositionally biased region" description="Polar residues" evidence="1">
    <location>
        <begin position="10"/>
        <end position="22"/>
    </location>
</feature>
<evidence type="ECO:0000256" key="1">
    <source>
        <dbReference type="SAM" id="MobiDB-lite"/>
    </source>
</evidence>
<evidence type="ECO:0000313" key="2">
    <source>
        <dbReference type="EMBL" id="KAF5328657.1"/>
    </source>
</evidence>
<feature type="region of interest" description="Disordered" evidence="1">
    <location>
        <begin position="1"/>
        <end position="61"/>
    </location>
</feature>
<dbReference type="Proteomes" id="UP000567179">
    <property type="component" value="Unassembled WGS sequence"/>
</dbReference>
<dbReference type="AlphaFoldDB" id="A0A8H5BUL4"/>
<accession>A0A8H5BUL4</accession>